<name>A0A0A2M392_9FLAO</name>
<keyword evidence="2" id="KW-1185">Reference proteome</keyword>
<gene>
    <name evidence="1" type="ORF">Q765_08755</name>
</gene>
<reference evidence="1 2" key="1">
    <citation type="submission" date="2013-09" db="EMBL/GenBank/DDBJ databases">
        <authorList>
            <person name="Zeng Z."/>
            <person name="Chen C."/>
        </authorList>
    </citation>
    <scope>NUCLEOTIDE SEQUENCE [LARGE SCALE GENOMIC DNA]</scope>
    <source>
        <strain evidence="1 2">WB 3.3-2</strain>
    </source>
</reference>
<proteinExistence type="predicted"/>
<comment type="caution">
    <text evidence="1">The sequence shown here is derived from an EMBL/GenBank/DDBJ whole genome shotgun (WGS) entry which is preliminary data.</text>
</comment>
<dbReference type="RefSeq" id="WP_020211318.1">
    <property type="nucleotide sequence ID" value="NZ_JRLX01000008.1"/>
</dbReference>
<dbReference type="EMBL" id="JRLX01000008">
    <property type="protein sequence ID" value="KGO86709.1"/>
    <property type="molecule type" value="Genomic_DNA"/>
</dbReference>
<protein>
    <submittedName>
        <fullName evidence="1">Uncharacterized protein</fullName>
    </submittedName>
</protein>
<sequence length="116" mass="13343">MPQNYFIVFELPVEPEFLFNESIESSEHFWTKAKKAINKGTAKVISCRKDTGVSEDLRRHVLQIEKFTTFVLVTMPMESVKNTNTIYKKASRSMIKPAAVNVIDKAHNFQLVTMEC</sequence>
<evidence type="ECO:0000313" key="2">
    <source>
        <dbReference type="Proteomes" id="UP000030152"/>
    </source>
</evidence>
<accession>A0A0A2M392</accession>
<organism evidence="1 2">
    <name type="scientific">Flavobacterium rivuli WB 3.3-2 = DSM 21788</name>
    <dbReference type="NCBI Taxonomy" id="1121895"/>
    <lineage>
        <taxon>Bacteria</taxon>
        <taxon>Pseudomonadati</taxon>
        <taxon>Bacteroidota</taxon>
        <taxon>Flavobacteriia</taxon>
        <taxon>Flavobacteriales</taxon>
        <taxon>Flavobacteriaceae</taxon>
        <taxon>Flavobacterium</taxon>
    </lineage>
</organism>
<evidence type="ECO:0000313" key="1">
    <source>
        <dbReference type="EMBL" id="KGO86709.1"/>
    </source>
</evidence>
<dbReference type="Proteomes" id="UP000030152">
    <property type="component" value="Unassembled WGS sequence"/>
</dbReference>
<dbReference type="AlphaFoldDB" id="A0A0A2M392"/>